<dbReference type="EMBL" id="JACEIK010000742">
    <property type="protein sequence ID" value="MCD7461641.1"/>
    <property type="molecule type" value="Genomic_DNA"/>
</dbReference>
<reference evidence="2 3" key="1">
    <citation type="journal article" date="2021" name="BMC Genomics">
        <title>Datura genome reveals duplications of psychoactive alkaloid biosynthetic genes and high mutation rate following tissue culture.</title>
        <authorList>
            <person name="Rajewski A."/>
            <person name="Carter-House D."/>
            <person name="Stajich J."/>
            <person name="Litt A."/>
        </authorList>
    </citation>
    <scope>NUCLEOTIDE SEQUENCE [LARGE SCALE GENOMIC DNA]</scope>
    <source>
        <strain evidence="2">AR-01</strain>
    </source>
</reference>
<keyword evidence="2" id="KW-0548">Nucleotidyltransferase</keyword>
<protein>
    <submittedName>
        <fullName evidence="2">RNA-dependent RNA polymerase</fullName>
    </submittedName>
</protein>
<keyword evidence="3" id="KW-1185">Reference proteome</keyword>
<dbReference type="GO" id="GO:0003968">
    <property type="term" value="F:RNA-directed RNA polymerase activity"/>
    <property type="evidence" value="ECO:0007669"/>
    <property type="project" value="UniProtKB-KW"/>
</dbReference>
<dbReference type="PANTHER" id="PTHR23079">
    <property type="entry name" value="RNA-DEPENDENT RNA POLYMERASE"/>
    <property type="match status" value="1"/>
</dbReference>
<organism evidence="2 3">
    <name type="scientific">Datura stramonium</name>
    <name type="common">Jimsonweed</name>
    <name type="synonym">Common thornapple</name>
    <dbReference type="NCBI Taxonomy" id="4076"/>
    <lineage>
        <taxon>Eukaryota</taxon>
        <taxon>Viridiplantae</taxon>
        <taxon>Streptophyta</taxon>
        <taxon>Embryophyta</taxon>
        <taxon>Tracheophyta</taxon>
        <taxon>Spermatophyta</taxon>
        <taxon>Magnoliopsida</taxon>
        <taxon>eudicotyledons</taxon>
        <taxon>Gunneridae</taxon>
        <taxon>Pentapetalae</taxon>
        <taxon>asterids</taxon>
        <taxon>lamiids</taxon>
        <taxon>Solanales</taxon>
        <taxon>Solanaceae</taxon>
        <taxon>Solanoideae</taxon>
        <taxon>Datureae</taxon>
        <taxon>Datura</taxon>
    </lineage>
</organism>
<evidence type="ECO:0000259" key="1">
    <source>
        <dbReference type="Pfam" id="PF26253"/>
    </source>
</evidence>
<comment type="caution">
    <text evidence="2">The sequence shown here is derived from an EMBL/GenBank/DDBJ whole genome shotgun (WGS) entry which is preliminary data.</text>
</comment>
<keyword evidence="2" id="KW-0696">RNA-directed RNA polymerase</keyword>
<dbReference type="Pfam" id="PF26253">
    <property type="entry name" value="RdRP_head"/>
    <property type="match status" value="1"/>
</dbReference>
<dbReference type="InterPro" id="IPR058752">
    <property type="entry name" value="RDRP_C_head"/>
</dbReference>
<evidence type="ECO:0000313" key="2">
    <source>
        <dbReference type="EMBL" id="MCD7461641.1"/>
    </source>
</evidence>
<gene>
    <name evidence="2" type="primary">RDR6_5</name>
    <name evidence="2" type="ORF">HAX54_046724</name>
</gene>
<proteinExistence type="predicted"/>
<feature type="domain" description="RDRP C-terminal head" evidence="1">
    <location>
        <begin position="51"/>
        <end position="113"/>
    </location>
</feature>
<name>A0ABS8SS14_DATST</name>
<keyword evidence="2" id="KW-0808">Transferase</keyword>
<evidence type="ECO:0000313" key="3">
    <source>
        <dbReference type="Proteomes" id="UP000823775"/>
    </source>
</evidence>
<sequence>MPHSNEASGSDLDSDFYFVTWDENLIPPSKKSWMPMDYAPAEVKQLSRQVNHMKKYKVNGEEEVVTGHIWSMPKYRANKQGELKERPKHAYNTLRKQFRNVFKHLELDFDMLPDDEKNDMYEERHLDGIGSPTIIIGWMTRSLELQI</sequence>
<dbReference type="Proteomes" id="UP000823775">
    <property type="component" value="Unassembled WGS sequence"/>
</dbReference>
<dbReference type="InterPro" id="IPR007855">
    <property type="entry name" value="RDRP"/>
</dbReference>
<dbReference type="PANTHER" id="PTHR23079:SF18">
    <property type="entry name" value="RNA-DEPENDENT RNA POLYMERASE 6"/>
    <property type="match status" value="1"/>
</dbReference>
<accession>A0ABS8SS14</accession>